<evidence type="ECO:0000313" key="3">
    <source>
        <dbReference type="EMBL" id="KXZ50242.1"/>
    </source>
</evidence>
<dbReference type="OrthoDB" id="120976at2759"/>
<comment type="caution">
    <text evidence="3">The sequence shown here is derived from an EMBL/GenBank/DDBJ whole genome shotgun (WGS) entry which is preliminary data.</text>
</comment>
<evidence type="ECO:0000256" key="2">
    <source>
        <dbReference type="SAM" id="MobiDB-lite"/>
    </source>
</evidence>
<dbReference type="STRING" id="33097.A0A150GKB9"/>
<reference evidence="4" key="1">
    <citation type="journal article" date="2016" name="Nat. Commun.">
        <title>The Gonium pectorale genome demonstrates co-option of cell cycle regulation during the evolution of multicellularity.</title>
        <authorList>
            <person name="Hanschen E.R."/>
            <person name="Marriage T.N."/>
            <person name="Ferris P.J."/>
            <person name="Hamaji T."/>
            <person name="Toyoda A."/>
            <person name="Fujiyama A."/>
            <person name="Neme R."/>
            <person name="Noguchi H."/>
            <person name="Minakuchi Y."/>
            <person name="Suzuki M."/>
            <person name="Kawai-Toyooka H."/>
            <person name="Smith D.R."/>
            <person name="Sparks H."/>
            <person name="Anderson J."/>
            <person name="Bakaric R."/>
            <person name="Luria V."/>
            <person name="Karger A."/>
            <person name="Kirschner M.W."/>
            <person name="Durand P.M."/>
            <person name="Michod R.E."/>
            <person name="Nozaki H."/>
            <person name="Olson B.J."/>
        </authorList>
    </citation>
    <scope>NUCLEOTIDE SEQUENCE [LARGE SCALE GENOMIC DNA]</scope>
    <source>
        <strain evidence="4">NIES-2863</strain>
    </source>
</reference>
<name>A0A150GKB9_GONPE</name>
<dbReference type="SMART" id="SM00368">
    <property type="entry name" value="LRR_RI"/>
    <property type="match status" value="2"/>
</dbReference>
<dbReference type="GO" id="GO:0005930">
    <property type="term" value="C:axoneme"/>
    <property type="evidence" value="ECO:0007669"/>
    <property type="project" value="UniProtKB-SubCell"/>
</dbReference>
<dbReference type="Gene3D" id="3.80.10.10">
    <property type="entry name" value="Ribonuclease Inhibitor"/>
    <property type="match status" value="1"/>
</dbReference>
<proteinExistence type="predicted"/>
<evidence type="ECO:0000256" key="1">
    <source>
        <dbReference type="ARBA" id="ARBA00004430"/>
    </source>
</evidence>
<dbReference type="Proteomes" id="UP000075714">
    <property type="component" value="Unassembled WGS sequence"/>
</dbReference>
<feature type="region of interest" description="Disordered" evidence="2">
    <location>
        <begin position="76"/>
        <end position="115"/>
    </location>
</feature>
<comment type="subcellular location">
    <subcellularLocation>
        <location evidence="1">Cytoplasm</location>
        <location evidence="1">Cytoskeleton</location>
        <location evidence="1">Cilium axoneme</location>
    </subcellularLocation>
</comment>
<dbReference type="SUPFAM" id="SSF52047">
    <property type="entry name" value="RNI-like"/>
    <property type="match status" value="1"/>
</dbReference>
<organism evidence="3 4">
    <name type="scientific">Gonium pectorale</name>
    <name type="common">Green alga</name>
    <dbReference type="NCBI Taxonomy" id="33097"/>
    <lineage>
        <taxon>Eukaryota</taxon>
        <taxon>Viridiplantae</taxon>
        <taxon>Chlorophyta</taxon>
        <taxon>core chlorophytes</taxon>
        <taxon>Chlorophyceae</taxon>
        <taxon>CS clade</taxon>
        <taxon>Chlamydomonadales</taxon>
        <taxon>Volvocaceae</taxon>
        <taxon>Gonium</taxon>
    </lineage>
</organism>
<sequence>MEAGPQQHADDDLPEAPAPAAIRSHVVKERYKFPGWSTPPGNLVVVYLEACERHKVPANSAVIAQLHRRVRLVQSGPWQRISPPPPPEAPGVRAPSPDPTAGPPAPSPTSSQLALEAAQTTQELKDMIFNHVYPLGISGAASSVGDGLRGGGGEDGESGRGGRGSPAPSSALHAATLGSAALAAKRGAGVLYSDKAVSAVCRLVDPRTPWHQQRAAAGLANGSRVLSEEEFRRLLDAAASGLPLGELRQAALEVLSRPVGHGTLDVEGLLGALFDYLDVTVQGTIPASDLRTALSAFCPAAAADIYGLIERHPPLARPGSEPVTREEFVEVLAALAPALAPPGSSAAAIRDRAELAVNAILDSKIREPFAYDFSRAYLGPRGLLPVLDALGRDPTFVRLSLANCGLGCSAVERLAGWLQGHPCLTSLDLSNNLIADRGGMALTRLLEGSPRIVELGIGATALVPSRPSRTHHNVLGPSPCEDGRALLAALAANRAARRASASEIVATLRQHGPELRALCYSLLAREGGGEAAARGASRGGPDAARVPLGALREALGEVTAEWGFTPEALDEVLQHERLLGTATAHRTADDSGRLGVSFEELMHFLRSEDQATRVARAFRNRLADAKEIFFSLAPPESTAAAAYGGGAIVSGPRTSLSTIRQAIVAAASQPGSGWDVSENDLEAVLSPDFLRPHLTAAPTGHARPQPAGLAVSPWGVMGADGLLQPDWATGSRVGSSALGPQASWPQPSDMLISWPELFGAMLYLFNR</sequence>
<protein>
    <recommendedName>
        <fullName evidence="5">EF-hand domain-containing protein</fullName>
    </recommendedName>
</protein>
<dbReference type="AlphaFoldDB" id="A0A150GKB9"/>
<dbReference type="EMBL" id="LSYV01000018">
    <property type="protein sequence ID" value="KXZ50242.1"/>
    <property type="molecule type" value="Genomic_DNA"/>
</dbReference>
<evidence type="ECO:0008006" key="5">
    <source>
        <dbReference type="Google" id="ProtNLM"/>
    </source>
</evidence>
<gene>
    <name evidence="3" type="ORF">GPECTOR_17g880</name>
</gene>
<accession>A0A150GKB9</accession>
<keyword evidence="4" id="KW-1185">Reference proteome</keyword>
<dbReference type="InterPro" id="IPR032675">
    <property type="entry name" value="LRR_dom_sf"/>
</dbReference>
<feature type="region of interest" description="Disordered" evidence="2">
    <location>
        <begin position="146"/>
        <end position="171"/>
    </location>
</feature>
<feature type="compositionally biased region" description="Gly residues" evidence="2">
    <location>
        <begin position="147"/>
        <end position="164"/>
    </location>
</feature>
<evidence type="ECO:0000313" key="4">
    <source>
        <dbReference type="Proteomes" id="UP000075714"/>
    </source>
</evidence>
<feature type="region of interest" description="Disordered" evidence="2">
    <location>
        <begin position="1"/>
        <end position="21"/>
    </location>
</feature>
<feature type="compositionally biased region" description="Pro residues" evidence="2">
    <location>
        <begin position="96"/>
        <end position="107"/>
    </location>
</feature>